<evidence type="ECO:0000256" key="1">
    <source>
        <dbReference type="SAM" id="Coils"/>
    </source>
</evidence>
<dbReference type="Pfam" id="PF13884">
    <property type="entry name" value="Peptidase_S74"/>
    <property type="match status" value="1"/>
</dbReference>
<reference evidence="4" key="1">
    <citation type="submission" date="2024-05" db="EMBL/GenBank/DDBJ databases">
        <title>Pontimicrobium maritimus sp. nov., isolated form sea water.</title>
        <authorList>
            <person name="Muhammad N."/>
            <person name="Vuong T.Q."/>
            <person name="Han H.L."/>
            <person name="Kim S.-G."/>
        </authorList>
    </citation>
    <scope>NUCLEOTIDE SEQUENCE</scope>
    <source>
        <strain evidence="4">SW4</strain>
    </source>
</reference>
<gene>
    <name evidence="4" type="ORF">ABGB03_08255</name>
</gene>
<dbReference type="AlphaFoldDB" id="A0AAU7BP15"/>
<feature type="chain" id="PRO_5043739172" evidence="2">
    <location>
        <begin position="19"/>
        <end position="529"/>
    </location>
</feature>
<dbReference type="InterPro" id="IPR036388">
    <property type="entry name" value="WH-like_DNA-bd_sf"/>
</dbReference>
<keyword evidence="2" id="KW-0732">Signal</keyword>
<sequence>MKKIIVFIIAIFSLTLNAQQGINYKALVKDNLGNVVANQSITVQFQILEGVGQTNVYQETHTPTTTTNGFVVLIMGTGTVNSGVFNTIDWGNDDHYLNVRINTGSGLIDMGTTQFSAVPYALHAKSVDGAVSKLNDLTDAKSDNDGTDNGSSVFMGIDAGLNDDGTNNRNVGIGYQALYSNTTGAVNTANGFHALYSNTTGSSNTANGFHALYSNTTGSSNTANGYLALESNTEGNYNTANGYLALVKNTTGSFNTANGDEALFRNTTGYYNTANGYRALYSNTIGNSNTANGNEALYSNTTGTANTANGNKALDSNTTGHYNTAFGNTSLKTNVSGSYNVAIGNDALYNVTSGSNNIALGAATTVPSATGSHQVRIGNSQITYAGVQVAWTVTSDKRWKDQIRELPYGLNMVNRLQPVDYVRKNNTQQTREIGFIAQDVQKVLQDLGYNNQGLLSKDDQGYLSIRYNDLIPVLTKAIQEQQEQIKKLQTEKASYNAELNNLQVKTEQQSKVLQQLLERVSIIENANSN</sequence>
<keyword evidence="1" id="KW-0175">Coiled coil</keyword>
<feature type="domain" description="Peptidase S74" evidence="3">
    <location>
        <begin position="395"/>
        <end position="492"/>
    </location>
</feature>
<accession>A0AAU7BP15</accession>
<proteinExistence type="predicted"/>
<feature type="signal peptide" evidence="2">
    <location>
        <begin position="1"/>
        <end position="18"/>
    </location>
</feature>
<feature type="coiled-coil region" evidence="1">
    <location>
        <begin position="471"/>
        <end position="519"/>
    </location>
</feature>
<dbReference type="RefSeq" id="WP_347921765.1">
    <property type="nucleotide sequence ID" value="NZ_CP157199.1"/>
</dbReference>
<name>A0AAU7BP15_9FLAO</name>
<dbReference type="EMBL" id="CP157199">
    <property type="protein sequence ID" value="XBG59853.1"/>
    <property type="molecule type" value="Genomic_DNA"/>
</dbReference>
<evidence type="ECO:0000256" key="2">
    <source>
        <dbReference type="SAM" id="SignalP"/>
    </source>
</evidence>
<protein>
    <submittedName>
        <fullName evidence="4">Tail fiber domain-containing protein</fullName>
    </submittedName>
</protein>
<organism evidence="4">
    <name type="scientific">Pontimicrobium sp. SW4</name>
    <dbReference type="NCBI Taxonomy" id="3153519"/>
    <lineage>
        <taxon>Bacteria</taxon>
        <taxon>Pseudomonadati</taxon>
        <taxon>Bacteroidota</taxon>
        <taxon>Flavobacteriia</taxon>
        <taxon>Flavobacteriales</taxon>
        <taxon>Flavobacteriaceae</taxon>
        <taxon>Pontimicrobium</taxon>
    </lineage>
</organism>
<dbReference type="Gene3D" id="1.10.10.10">
    <property type="entry name" value="Winged helix-like DNA-binding domain superfamily/Winged helix DNA-binding domain"/>
    <property type="match status" value="1"/>
</dbReference>
<dbReference type="PROSITE" id="PS51688">
    <property type="entry name" value="ICA"/>
    <property type="match status" value="1"/>
</dbReference>
<dbReference type="InterPro" id="IPR030392">
    <property type="entry name" value="S74_ICA"/>
</dbReference>
<evidence type="ECO:0000313" key="4">
    <source>
        <dbReference type="EMBL" id="XBG59853.1"/>
    </source>
</evidence>
<evidence type="ECO:0000259" key="3">
    <source>
        <dbReference type="PROSITE" id="PS51688"/>
    </source>
</evidence>